<keyword evidence="2" id="KW-1185">Reference proteome</keyword>
<dbReference type="AlphaFoldDB" id="A0A226DA22"/>
<dbReference type="EMBL" id="LNIX01000027">
    <property type="protein sequence ID" value="OXA42069.1"/>
    <property type="molecule type" value="Genomic_DNA"/>
</dbReference>
<comment type="caution">
    <text evidence="1">The sequence shown here is derived from an EMBL/GenBank/DDBJ whole genome shotgun (WGS) entry which is preliminary data.</text>
</comment>
<dbReference type="SUPFAM" id="SSF52047">
    <property type="entry name" value="RNI-like"/>
    <property type="match status" value="1"/>
</dbReference>
<organism evidence="1 2">
    <name type="scientific">Folsomia candida</name>
    <name type="common">Springtail</name>
    <dbReference type="NCBI Taxonomy" id="158441"/>
    <lineage>
        <taxon>Eukaryota</taxon>
        <taxon>Metazoa</taxon>
        <taxon>Ecdysozoa</taxon>
        <taxon>Arthropoda</taxon>
        <taxon>Hexapoda</taxon>
        <taxon>Collembola</taxon>
        <taxon>Entomobryomorpha</taxon>
        <taxon>Isotomoidea</taxon>
        <taxon>Isotomidae</taxon>
        <taxon>Proisotominae</taxon>
        <taxon>Folsomia</taxon>
    </lineage>
</organism>
<evidence type="ECO:0000313" key="2">
    <source>
        <dbReference type="Proteomes" id="UP000198287"/>
    </source>
</evidence>
<evidence type="ECO:0008006" key="3">
    <source>
        <dbReference type="Google" id="ProtNLM"/>
    </source>
</evidence>
<dbReference type="Proteomes" id="UP000198287">
    <property type="component" value="Unassembled WGS sequence"/>
</dbReference>
<protein>
    <recommendedName>
        <fullName evidence="3">F-box domain-containing protein</fullName>
    </recommendedName>
</protein>
<dbReference type="OrthoDB" id="2870744at2759"/>
<evidence type="ECO:0000313" key="1">
    <source>
        <dbReference type="EMBL" id="OXA42069.1"/>
    </source>
</evidence>
<gene>
    <name evidence="1" type="ORF">Fcan01_23188</name>
</gene>
<proteinExistence type="predicted"/>
<reference evidence="1 2" key="1">
    <citation type="submission" date="2015-12" db="EMBL/GenBank/DDBJ databases">
        <title>The genome of Folsomia candida.</title>
        <authorList>
            <person name="Faddeeva A."/>
            <person name="Derks M.F."/>
            <person name="Anvar Y."/>
            <person name="Smit S."/>
            <person name="Van Straalen N."/>
            <person name="Roelofs D."/>
        </authorList>
    </citation>
    <scope>NUCLEOTIDE SEQUENCE [LARGE SCALE GENOMIC DNA]</scope>
    <source>
        <strain evidence="1 2">VU population</strain>
        <tissue evidence="1">Whole body</tissue>
    </source>
</reference>
<name>A0A226DA22_FOLCA</name>
<accession>A0A226DA22</accession>
<sequence length="465" mass="52266">MGSLSADTSVQIALNNPIILTQILLQPFTPLKTCRLVSKFWNDIILSFPNPGLAIQLSCADGKVPEPDPIQFFATCFTLDARLTKRIHATCSTPLVDATLCVYSFTSKLIFLCDKFSDRVQILEVSLNVEKCLQSVYQVLKNCCPNLRQLRITCTFTNTRVTNFVPPEMREELEKKANLVVFTLSSNRVTEYLTTFTQLVVNASGNLREVTLPWGFCPDFGNSKKLASFTIAMDGVHFTDPVSRSDFNISRMINLIGGKLFTLKFANVEKPSTKNLKLTCVEDTLKNICNANNILAGVRNLCLIEIYEPSLLGGLRTAFPNLTRLQVDLYYRTGIRGGVNGMKLGVVLQTCRGWKGLKHLKLSLPAYPNEIGDIIGAMLDVKELFHRLKTFQLMTHSLAHSVFDLKKEEMDLFKQFLMAISNMERVSISKLYVDKETAENVTGFMVSNKMSVSKFSLIERPDYED</sequence>